<dbReference type="InterPro" id="IPR002549">
    <property type="entry name" value="AI-2E-like"/>
</dbReference>
<evidence type="ECO:0000256" key="5">
    <source>
        <dbReference type="ARBA" id="ARBA00022692"/>
    </source>
</evidence>
<evidence type="ECO:0000313" key="10">
    <source>
        <dbReference type="Proteomes" id="UP001224418"/>
    </source>
</evidence>
<sequence>MIIGNEIKKNKFLKYTLIVILVIFFYLLLKIPFIKVLFKVTLISLFLSYIIKPVYISMIDRGVKKYLAALILVFLLVFFSVVWIIILIPSLLNETNSIGEILNNLFSYINNFLNNIQVMQNNYLFNNIIKKIYGISSKVTENMIFSIMSLGQNILTYLVIPIFIYYFLIDGETFINSILFFFSSKKRKIIKKIAKNIDIVLSKYILSQVVLSFIISILSFFVLIVYGINNALLLSIFNGIFNIIPYFGPILGAIPAIVVAFLTSSHKGIWITVWLMLIQQIEGNLISPKIIGESVDIHPLLVVILLIIGGEISGFMGMILAIPMAVVIKVIIQDIDYYFY</sequence>
<keyword evidence="4" id="KW-1003">Cell membrane</keyword>
<dbReference type="EMBL" id="JAUSWN010000004">
    <property type="protein sequence ID" value="MDQ0478949.1"/>
    <property type="molecule type" value="Genomic_DNA"/>
</dbReference>
<evidence type="ECO:0000256" key="4">
    <source>
        <dbReference type="ARBA" id="ARBA00022475"/>
    </source>
</evidence>
<feature type="transmembrane region" description="Helical" evidence="8">
    <location>
        <begin position="67"/>
        <end position="88"/>
    </location>
</feature>
<evidence type="ECO:0000256" key="6">
    <source>
        <dbReference type="ARBA" id="ARBA00022989"/>
    </source>
</evidence>
<protein>
    <submittedName>
        <fullName evidence="9">PurR-regulated permease PerM</fullName>
    </submittedName>
</protein>
<evidence type="ECO:0000256" key="1">
    <source>
        <dbReference type="ARBA" id="ARBA00004651"/>
    </source>
</evidence>
<keyword evidence="6 8" id="KW-1133">Transmembrane helix</keyword>
<dbReference type="PANTHER" id="PTHR21716">
    <property type="entry name" value="TRANSMEMBRANE PROTEIN"/>
    <property type="match status" value="1"/>
</dbReference>
<dbReference type="Pfam" id="PF01594">
    <property type="entry name" value="AI-2E_transport"/>
    <property type="match status" value="1"/>
</dbReference>
<gene>
    <name evidence="9" type="ORF">QOZ93_000677</name>
</gene>
<comment type="caution">
    <text evidence="9">The sequence shown here is derived from an EMBL/GenBank/DDBJ whole genome shotgun (WGS) entry which is preliminary data.</text>
</comment>
<keyword evidence="5 8" id="KW-0812">Transmembrane</keyword>
<comment type="subcellular location">
    <subcellularLocation>
        <location evidence="1">Cell membrane</location>
        <topology evidence="1">Multi-pass membrane protein</topology>
    </subcellularLocation>
</comment>
<feature type="transmembrane region" description="Helical" evidence="8">
    <location>
        <begin position="299"/>
        <end position="332"/>
    </location>
</feature>
<evidence type="ECO:0000256" key="2">
    <source>
        <dbReference type="ARBA" id="ARBA00009773"/>
    </source>
</evidence>
<feature type="transmembrane region" description="Helical" evidence="8">
    <location>
        <begin position="240"/>
        <end position="262"/>
    </location>
</feature>
<accession>A0ABU0JPG9</accession>
<organism evidence="9 10">
    <name type="scientific">Hathewaya limosa</name>
    <name type="common">Clostridium limosum</name>
    <dbReference type="NCBI Taxonomy" id="1536"/>
    <lineage>
        <taxon>Bacteria</taxon>
        <taxon>Bacillati</taxon>
        <taxon>Bacillota</taxon>
        <taxon>Clostridia</taxon>
        <taxon>Eubacteriales</taxon>
        <taxon>Clostridiaceae</taxon>
        <taxon>Hathewaya</taxon>
    </lineage>
</organism>
<evidence type="ECO:0000256" key="3">
    <source>
        <dbReference type="ARBA" id="ARBA00022448"/>
    </source>
</evidence>
<feature type="transmembrane region" description="Helical" evidence="8">
    <location>
        <begin position="37"/>
        <end position="55"/>
    </location>
</feature>
<feature type="transmembrane region" description="Helical" evidence="8">
    <location>
        <begin position="204"/>
        <end position="228"/>
    </location>
</feature>
<evidence type="ECO:0000313" key="9">
    <source>
        <dbReference type="EMBL" id="MDQ0478949.1"/>
    </source>
</evidence>
<dbReference type="PANTHER" id="PTHR21716:SF53">
    <property type="entry name" value="PERMEASE PERM-RELATED"/>
    <property type="match status" value="1"/>
</dbReference>
<evidence type="ECO:0000256" key="8">
    <source>
        <dbReference type="SAM" id="Phobius"/>
    </source>
</evidence>
<reference evidence="9 10" key="1">
    <citation type="submission" date="2023-07" db="EMBL/GenBank/DDBJ databases">
        <title>Genomic Encyclopedia of Type Strains, Phase IV (KMG-IV): sequencing the most valuable type-strain genomes for metagenomic binning, comparative biology and taxonomic classification.</title>
        <authorList>
            <person name="Goeker M."/>
        </authorList>
    </citation>
    <scope>NUCLEOTIDE SEQUENCE [LARGE SCALE GENOMIC DNA]</scope>
    <source>
        <strain evidence="9 10">DSM 1400</strain>
    </source>
</reference>
<dbReference type="RefSeq" id="WP_307355112.1">
    <property type="nucleotide sequence ID" value="NZ_BAAACJ010000041.1"/>
</dbReference>
<dbReference type="Proteomes" id="UP001224418">
    <property type="component" value="Unassembled WGS sequence"/>
</dbReference>
<keyword evidence="10" id="KW-1185">Reference proteome</keyword>
<keyword evidence="3" id="KW-0813">Transport</keyword>
<feature type="transmembrane region" description="Helical" evidence="8">
    <location>
        <begin position="154"/>
        <end position="183"/>
    </location>
</feature>
<name>A0ABU0JPG9_HATLI</name>
<keyword evidence="7 8" id="KW-0472">Membrane</keyword>
<evidence type="ECO:0000256" key="7">
    <source>
        <dbReference type="ARBA" id="ARBA00023136"/>
    </source>
</evidence>
<comment type="similarity">
    <text evidence="2">Belongs to the autoinducer-2 exporter (AI-2E) (TC 2.A.86) family.</text>
</comment>
<feature type="transmembrane region" description="Helical" evidence="8">
    <location>
        <begin position="12"/>
        <end position="31"/>
    </location>
</feature>
<proteinExistence type="inferred from homology"/>